<dbReference type="Gene3D" id="3.30.70.100">
    <property type="match status" value="1"/>
</dbReference>
<evidence type="ECO:0000313" key="2">
    <source>
        <dbReference type="Proteomes" id="UP001501523"/>
    </source>
</evidence>
<name>A0ABN1IJ69_9GAMM</name>
<dbReference type="RefSeq" id="WP_343790337.1">
    <property type="nucleotide sequence ID" value="NZ_BAAAEU010000008.1"/>
</dbReference>
<gene>
    <name evidence="1" type="ORF">GCM10009105_19850</name>
</gene>
<keyword evidence="2" id="KW-1185">Reference proteome</keyword>
<dbReference type="Proteomes" id="UP001501523">
    <property type="component" value="Unassembled WGS sequence"/>
</dbReference>
<proteinExistence type="predicted"/>
<sequence length="100" mass="11374">MITSVWRFRVIDGAVAAFEEAYGPRGDWARLFSRAAGFIGTELLRLDGDEPVYLTIDRWNCASDYHHARAALDFGYAALDRRCEAYTSEETWLGLHTVIE</sequence>
<protein>
    <recommendedName>
        <fullName evidence="3">ABM domain-containing protein</fullName>
    </recommendedName>
</protein>
<dbReference type="SUPFAM" id="SSF54909">
    <property type="entry name" value="Dimeric alpha+beta barrel"/>
    <property type="match status" value="1"/>
</dbReference>
<organism evidence="1 2">
    <name type="scientific">Dokdonella soli</name>
    <dbReference type="NCBI Taxonomy" id="529810"/>
    <lineage>
        <taxon>Bacteria</taxon>
        <taxon>Pseudomonadati</taxon>
        <taxon>Pseudomonadota</taxon>
        <taxon>Gammaproteobacteria</taxon>
        <taxon>Lysobacterales</taxon>
        <taxon>Rhodanobacteraceae</taxon>
        <taxon>Dokdonella</taxon>
    </lineage>
</organism>
<comment type="caution">
    <text evidence="1">The sequence shown here is derived from an EMBL/GenBank/DDBJ whole genome shotgun (WGS) entry which is preliminary data.</text>
</comment>
<evidence type="ECO:0000313" key="1">
    <source>
        <dbReference type="EMBL" id="GAA0714899.1"/>
    </source>
</evidence>
<reference evidence="1 2" key="1">
    <citation type="journal article" date="2019" name="Int. J. Syst. Evol. Microbiol.">
        <title>The Global Catalogue of Microorganisms (GCM) 10K type strain sequencing project: providing services to taxonomists for standard genome sequencing and annotation.</title>
        <authorList>
            <consortium name="The Broad Institute Genomics Platform"/>
            <consortium name="The Broad Institute Genome Sequencing Center for Infectious Disease"/>
            <person name="Wu L."/>
            <person name="Ma J."/>
        </authorList>
    </citation>
    <scope>NUCLEOTIDE SEQUENCE [LARGE SCALE GENOMIC DNA]</scope>
    <source>
        <strain evidence="1 2">JCM 15421</strain>
    </source>
</reference>
<evidence type="ECO:0008006" key="3">
    <source>
        <dbReference type="Google" id="ProtNLM"/>
    </source>
</evidence>
<accession>A0ABN1IJ69</accession>
<dbReference type="InterPro" id="IPR011008">
    <property type="entry name" value="Dimeric_a/b-barrel"/>
</dbReference>
<dbReference type="EMBL" id="BAAAEU010000008">
    <property type="protein sequence ID" value="GAA0714899.1"/>
    <property type="molecule type" value="Genomic_DNA"/>
</dbReference>